<dbReference type="AlphaFoldDB" id="A0AAD4V9G7"/>
<comment type="caution">
    <text evidence="2">The sequence shown here is derived from an EMBL/GenBank/DDBJ whole genome shotgun (WGS) entry which is preliminary data.</text>
</comment>
<dbReference type="EMBL" id="JAJFAZ020000007">
    <property type="protein sequence ID" value="KAI5320284.1"/>
    <property type="molecule type" value="Genomic_DNA"/>
</dbReference>
<reference evidence="2 3" key="1">
    <citation type="journal article" date="2022" name="G3 (Bethesda)">
        <title>Whole-genome sequence and methylome profiling of the almond [Prunus dulcis (Mill.) D.A. Webb] cultivar 'Nonpareil'.</title>
        <authorList>
            <person name="D'Amico-Willman K.M."/>
            <person name="Ouma W.Z."/>
            <person name="Meulia T."/>
            <person name="Sideli G.M."/>
            <person name="Gradziel T.M."/>
            <person name="Fresnedo-Ramirez J."/>
        </authorList>
    </citation>
    <scope>NUCLEOTIDE SEQUENCE [LARGE SCALE GENOMIC DNA]</scope>
    <source>
        <strain evidence="2">Clone GOH B32 T37-40</strain>
    </source>
</reference>
<evidence type="ECO:0000313" key="3">
    <source>
        <dbReference type="Proteomes" id="UP001054821"/>
    </source>
</evidence>
<dbReference type="EMBL" id="JAJFAZ020000007">
    <property type="protein sequence ID" value="KAI5320264.1"/>
    <property type="molecule type" value="Genomic_DNA"/>
</dbReference>
<dbReference type="Proteomes" id="UP001054821">
    <property type="component" value="Chromosome 7"/>
</dbReference>
<accession>A0AAD4V9G7</accession>
<evidence type="ECO:0000313" key="2">
    <source>
        <dbReference type="EMBL" id="KAI5320284.1"/>
    </source>
</evidence>
<proteinExistence type="predicted"/>
<sequence>MGDRYISQLSTAAAKLTSGQGHALTMASRQDDLLGKISEMEKSMDKLPEMEKIMGQLFDLMKSITQELCLQGPSPAITTTPLPPSTVMEYHNPNHEAHDLYQSLPDDWEHASMTVNQGEARSICLLVSSYGDGIYTNAVYEVKFKHGGEVPVIRHVAKFREGYCPRVARVFNRSNLYYFGDYGGFIVDMETWSKCSSITPTPASNSRETIVYAYDKVYYLARRTCLRPVKEPSFGRYDHNQKVWEKMTPFPFYDDYDHHMRMTGYAVCHGVILFSLCGLINGDFCIVAFNVGRMDWNRVKFDTSACLAPPFQGRAVVVGKTIYALYGETEIIAFSFQMDKGADDDIAYSLSQLFILQCLEFARPLMPWFDDLTQCLVHLGNHDFFYVQTGWCDSHLKVQYLSITTFQIVVGEGGGHMIKTIHSTVHSVDIKGSEWFDLVLCFTPECEDYEHTEEESIASMNQPRQEITAMKLEIEATQHEEEIDAQVGPISLVFSFPSYGPILDLMLSVVWIIQFLTGPAGQFDWIGLFAGHYNGIGNLFGTKKETEQAFGGPFFYLSELYEVSLISWNGQGCSGSGFKSELLLLDRTYSPDIIFIMETKLSSRSFDVKFTTFGFNRFIEIPPDGMAGGIILTSNDNNVQVGIHYMNDRFLLPSVFDSGIG</sequence>
<keyword evidence="3" id="KW-1185">Reference proteome</keyword>
<name>A0AAD4V9G7_PRUDU</name>
<evidence type="ECO:0000313" key="1">
    <source>
        <dbReference type="EMBL" id="KAI5320264.1"/>
    </source>
</evidence>
<organism evidence="2 3">
    <name type="scientific">Prunus dulcis</name>
    <name type="common">Almond</name>
    <name type="synonym">Amygdalus dulcis</name>
    <dbReference type="NCBI Taxonomy" id="3755"/>
    <lineage>
        <taxon>Eukaryota</taxon>
        <taxon>Viridiplantae</taxon>
        <taxon>Streptophyta</taxon>
        <taxon>Embryophyta</taxon>
        <taxon>Tracheophyta</taxon>
        <taxon>Spermatophyta</taxon>
        <taxon>Magnoliopsida</taxon>
        <taxon>eudicotyledons</taxon>
        <taxon>Gunneridae</taxon>
        <taxon>Pentapetalae</taxon>
        <taxon>rosids</taxon>
        <taxon>fabids</taxon>
        <taxon>Rosales</taxon>
        <taxon>Rosaceae</taxon>
        <taxon>Amygdaloideae</taxon>
        <taxon>Amygdaleae</taxon>
        <taxon>Prunus</taxon>
    </lineage>
</organism>
<gene>
    <name evidence="1" type="ORF">L3X38_039972</name>
    <name evidence="2" type="ORF">L3X38_039992</name>
</gene>
<protein>
    <submittedName>
        <fullName evidence="2">Uncharacterized protein</fullName>
    </submittedName>
</protein>